<sequence>MKLFVLATCLLVKTLAAPQVELSAEEWINFKATHGKTYQSDEEELFRQKIYLENKQLIESHNAQYEKGEVTWKLAMNQFGDMLSHEVKSSMLGFRPSANSVRNAPIHVRSNKTLPTTVDWRQSNLVTPVKNQGSCGSCWAFSTTGSLEGQLAKKTGKLVSLSEQNLVDCSKKQGNDGCNGGLMDNGFTYIKQNGGIDTEESYPYTGEDGTCNFKASNVGGSDTGFVDIKSGSEEDLQDAIANVGPISVAMDASLITFQFYSSGVYSPWFCSSTSLDHGVLAVGYGSEKTWLGGTKDYWLIKNSWGSSWGEDGFFKLVKDGKNVCGVATQASYPTV</sequence>
<dbReference type="EMBL" id="GDHC01019389">
    <property type="protein sequence ID" value="JAP99239.1"/>
    <property type="molecule type" value="Transcribed_RNA"/>
</dbReference>
<feature type="signal peptide" evidence="7">
    <location>
        <begin position="1"/>
        <end position="16"/>
    </location>
</feature>
<dbReference type="InterPro" id="IPR025661">
    <property type="entry name" value="Pept_asp_AS"/>
</dbReference>
<keyword evidence="5" id="KW-0865">Zymogen</keyword>
<keyword evidence="7" id="KW-0732">Signal</keyword>
<dbReference type="Gene3D" id="2.40.50.170">
    <property type="entry name" value="Cysteine proteinases. Chain C"/>
    <property type="match status" value="1"/>
</dbReference>
<dbReference type="PROSITE" id="PS00639">
    <property type="entry name" value="THIOL_PROTEASE_HIS"/>
    <property type="match status" value="1"/>
</dbReference>
<name>A0A146KWT9_LYGHE</name>
<evidence type="ECO:0000256" key="5">
    <source>
        <dbReference type="ARBA" id="ARBA00023145"/>
    </source>
</evidence>
<evidence type="ECO:0000256" key="6">
    <source>
        <dbReference type="ARBA" id="ARBA00023157"/>
    </source>
</evidence>
<dbReference type="InterPro" id="IPR000169">
    <property type="entry name" value="Pept_cys_AS"/>
</dbReference>
<dbReference type="SMART" id="SM00848">
    <property type="entry name" value="Inhibitor_I29"/>
    <property type="match status" value="1"/>
</dbReference>
<evidence type="ECO:0000259" key="9">
    <source>
        <dbReference type="SMART" id="SM00848"/>
    </source>
</evidence>
<dbReference type="InterPro" id="IPR039417">
    <property type="entry name" value="Peptidase_C1A_papain-like"/>
</dbReference>
<evidence type="ECO:0000313" key="10">
    <source>
        <dbReference type="EMBL" id="JAP99239.1"/>
    </source>
</evidence>
<reference evidence="10" key="1">
    <citation type="journal article" date="2016" name="Gigascience">
        <title>De novo construction of an expanded transcriptome assembly for the western tarnished plant bug, Lygus hesperus.</title>
        <authorList>
            <person name="Tassone E.E."/>
            <person name="Geib S.M."/>
            <person name="Hall B."/>
            <person name="Fabrick J.A."/>
            <person name="Brent C.S."/>
            <person name="Hull J.J."/>
        </authorList>
    </citation>
    <scope>NUCLEOTIDE SEQUENCE</scope>
</reference>
<comment type="similarity">
    <text evidence="1">Belongs to the peptidase C1 family.</text>
</comment>
<dbReference type="InterPro" id="IPR013201">
    <property type="entry name" value="Prot_inhib_I29"/>
</dbReference>
<evidence type="ECO:0000256" key="3">
    <source>
        <dbReference type="ARBA" id="ARBA00022801"/>
    </source>
</evidence>
<dbReference type="InterPro" id="IPR013128">
    <property type="entry name" value="Peptidase_C1A"/>
</dbReference>
<dbReference type="AlphaFoldDB" id="A0A146KWT9"/>
<feature type="domain" description="Peptidase C1A papain C-terminal" evidence="8">
    <location>
        <begin position="114"/>
        <end position="334"/>
    </location>
</feature>
<dbReference type="InterPro" id="IPR025660">
    <property type="entry name" value="Pept_his_AS"/>
</dbReference>
<keyword evidence="6" id="KW-1015">Disulfide bond</keyword>
<evidence type="ECO:0000256" key="1">
    <source>
        <dbReference type="ARBA" id="ARBA00008455"/>
    </source>
</evidence>
<protein>
    <submittedName>
        <fullName evidence="10">Cathepsin L</fullName>
    </submittedName>
</protein>
<dbReference type="PROSITE" id="PS00139">
    <property type="entry name" value="THIOL_PROTEASE_CYS"/>
    <property type="match status" value="1"/>
</dbReference>
<dbReference type="PANTHER" id="PTHR12411">
    <property type="entry name" value="CYSTEINE PROTEASE FAMILY C1-RELATED"/>
    <property type="match status" value="1"/>
</dbReference>
<evidence type="ECO:0000256" key="4">
    <source>
        <dbReference type="ARBA" id="ARBA00022807"/>
    </source>
</evidence>
<dbReference type="SUPFAM" id="SSF54001">
    <property type="entry name" value="Cysteine proteinases"/>
    <property type="match status" value="1"/>
</dbReference>
<dbReference type="PRINTS" id="PR00705">
    <property type="entry name" value="PAPAIN"/>
</dbReference>
<evidence type="ECO:0000256" key="2">
    <source>
        <dbReference type="ARBA" id="ARBA00022670"/>
    </source>
</evidence>
<keyword evidence="2" id="KW-0645">Protease</keyword>
<dbReference type="GO" id="GO:0008234">
    <property type="term" value="F:cysteine-type peptidase activity"/>
    <property type="evidence" value="ECO:0007669"/>
    <property type="project" value="UniProtKB-KW"/>
</dbReference>
<dbReference type="Pfam" id="PF00112">
    <property type="entry name" value="Peptidase_C1"/>
    <property type="match status" value="1"/>
</dbReference>
<evidence type="ECO:0000259" key="8">
    <source>
        <dbReference type="SMART" id="SM00645"/>
    </source>
</evidence>
<accession>A0A146KWT9</accession>
<keyword evidence="3" id="KW-0378">Hydrolase</keyword>
<dbReference type="FunFam" id="3.90.70.10:FF:000006">
    <property type="entry name" value="Cathepsin S"/>
    <property type="match status" value="1"/>
</dbReference>
<feature type="chain" id="PRO_5018743225" evidence="7">
    <location>
        <begin position="17"/>
        <end position="335"/>
    </location>
</feature>
<dbReference type="InterPro" id="IPR038765">
    <property type="entry name" value="Papain-like_cys_pep_sf"/>
</dbReference>
<feature type="domain" description="Cathepsin propeptide inhibitor" evidence="9">
    <location>
        <begin position="27"/>
        <end position="87"/>
    </location>
</feature>
<organism evidence="10">
    <name type="scientific">Lygus hesperus</name>
    <name type="common">Western plant bug</name>
    <dbReference type="NCBI Taxonomy" id="30085"/>
    <lineage>
        <taxon>Eukaryota</taxon>
        <taxon>Metazoa</taxon>
        <taxon>Ecdysozoa</taxon>
        <taxon>Arthropoda</taxon>
        <taxon>Hexapoda</taxon>
        <taxon>Insecta</taxon>
        <taxon>Pterygota</taxon>
        <taxon>Neoptera</taxon>
        <taxon>Paraneoptera</taxon>
        <taxon>Hemiptera</taxon>
        <taxon>Heteroptera</taxon>
        <taxon>Panheteroptera</taxon>
        <taxon>Cimicomorpha</taxon>
        <taxon>Miridae</taxon>
        <taxon>Mirini</taxon>
        <taxon>Lygus</taxon>
    </lineage>
</organism>
<dbReference type="Pfam" id="PF08246">
    <property type="entry name" value="Inhibitor_I29"/>
    <property type="match status" value="1"/>
</dbReference>
<dbReference type="Gene3D" id="1.10.287.2250">
    <property type="match status" value="1"/>
</dbReference>
<dbReference type="PROSITE" id="PS00640">
    <property type="entry name" value="THIOL_PROTEASE_ASN"/>
    <property type="match status" value="1"/>
</dbReference>
<dbReference type="InterPro" id="IPR000668">
    <property type="entry name" value="Peptidase_C1A_C"/>
</dbReference>
<gene>
    <name evidence="10" type="primary">CATL_9</name>
    <name evidence="10" type="ORF">g.16661</name>
</gene>
<keyword evidence="4" id="KW-0788">Thiol protease</keyword>
<dbReference type="GO" id="GO:0006508">
    <property type="term" value="P:proteolysis"/>
    <property type="evidence" value="ECO:0007669"/>
    <property type="project" value="UniProtKB-KW"/>
</dbReference>
<dbReference type="CDD" id="cd02248">
    <property type="entry name" value="Peptidase_C1A"/>
    <property type="match status" value="1"/>
</dbReference>
<evidence type="ECO:0000256" key="7">
    <source>
        <dbReference type="SAM" id="SignalP"/>
    </source>
</evidence>
<dbReference type="SMART" id="SM00645">
    <property type="entry name" value="Pept_C1"/>
    <property type="match status" value="1"/>
</dbReference>
<proteinExistence type="inferred from homology"/>
<dbReference type="Gene3D" id="3.90.70.10">
    <property type="entry name" value="Cysteine proteinases"/>
    <property type="match status" value="1"/>
</dbReference>